<reference evidence="2 3" key="1">
    <citation type="submission" date="2020-08" db="EMBL/GenBank/DDBJ databases">
        <title>Sequencing the genomes of 1000 actinobacteria strains.</title>
        <authorList>
            <person name="Klenk H.-P."/>
        </authorList>
    </citation>
    <scope>NUCLEOTIDE SEQUENCE [LARGE SCALE GENOMIC DNA]</scope>
    <source>
        <strain evidence="2 3">DSM 9581</strain>
    </source>
</reference>
<dbReference type="InterPro" id="IPR005561">
    <property type="entry name" value="ANTAR"/>
</dbReference>
<gene>
    <name evidence="2" type="ORF">HNR08_002023</name>
</gene>
<dbReference type="Proteomes" id="UP000564629">
    <property type="component" value="Unassembled WGS sequence"/>
</dbReference>
<name>A0A7W8SDV0_9CELL</name>
<dbReference type="PROSITE" id="PS50921">
    <property type="entry name" value="ANTAR"/>
    <property type="match status" value="1"/>
</dbReference>
<evidence type="ECO:0000313" key="2">
    <source>
        <dbReference type="EMBL" id="MBB5473287.1"/>
    </source>
</evidence>
<evidence type="ECO:0000313" key="3">
    <source>
        <dbReference type="Proteomes" id="UP000564629"/>
    </source>
</evidence>
<dbReference type="Gene3D" id="1.10.10.10">
    <property type="entry name" value="Winged helix-like DNA-binding domain superfamily/Winged helix DNA-binding domain"/>
    <property type="match status" value="1"/>
</dbReference>
<comment type="caution">
    <text evidence="2">The sequence shown here is derived from an EMBL/GenBank/DDBJ whole genome shotgun (WGS) entry which is preliminary data.</text>
</comment>
<dbReference type="InterPro" id="IPR036388">
    <property type="entry name" value="WH-like_DNA-bd_sf"/>
</dbReference>
<dbReference type="EMBL" id="JACHDN010000001">
    <property type="protein sequence ID" value="MBB5473287.1"/>
    <property type="molecule type" value="Genomic_DNA"/>
</dbReference>
<proteinExistence type="predicted"/>
<protein>
    <submittedName>
        <fullName evidence="2">AmiR/NasT family two-component response regulator</fullName>
    </submittedName>
</protein>
<feature type="domain" description="ANTAR" evidence="1">
    <location>
        <begin position="12"/>
        <end position="73"/>
    </location>
</feature>
<sequence length="85" mass="9542">MITTPQLSGKPGQAPPERLRALRDELMRHDAVNQAVGLLMEREGRDRLSALHELVVESVRRDVTVYEVACTVRARLTVRLVPAAR</sequence>
<accession>A0A7W8SDV0</accession>
<dbReference type="GO" id="GO:0003723">
    <property type="term" value="F:RNA binding"/>
    <property type="evidence" value="ECO:0007669"/>
    <property type="project" value="InterPro"/>
</dbReference>
<evidence type="ECO:0000259" key="1">
    <source>
        <dbReference type="PROSITE" id="PS50921"/>
    </source>
</evidence>
<dbReference type="Pfam" id="PF03861">
    <property type="entry name" value="ANTAR"/>
    <property type="match status" value="1"/>
</dbReference>
<organism evidence="2 3">
    <name type="scientific">Cellulomonas hominis</name>
    <dbReference type="NCBI Taxonomy" id="156981"/>
    <lineage>
        <taxon>Bacteria</taxon>
        <taxon>Bacillati</taxon>
        <taxon>Actinomycetota</taxon>
        <taxon>Actinomycetes</taxon>
        <taxon>Micrococcales</taxon>
        <taxon>Cellulomonadaceae</taxon>
        <taxon>Cellulomonas</taxon>
    </lineage>
</organism>
<dbReference type="RefSeq" id="WP_183834988.1">
    <property type="nucleotide sequence ID" value="NZ_JACHDN010000001.1"/>
</dbReference>
<dbReference type="AlphaFoldDB" id="A0A7W8SDV0"/>